<dbReference type="KEGG" id="knv:Pan216_17810"/>
<dbReference type="AlphaFoldDB" id="A0A518B1T6"/>
<name>A0A518B1T6_9BACT</name>
<evidence type="ECO:0000313" key="2">
    <source>
        <dbReference type="Proteomes" id="UP000317093"/>
    </source>
</evidence>
<accession>A0A518B1T6</accession>
<dbReference type="Proteomes" id="UP000317093">
    <property type="component" value="Chromosome"/>
</dbReference>
<proteinExistence type="predicted"/>
<gene>
    <name evidence="1" type="ORF">Pan216_17810</name>
</gene>
<organism evidence="1 2">
    <name type="scientific">Kolteria novifilia</name>
    <dbReference type="NCBI Taxonomy" id="2527975"/>
    <lineage>
        <taxon>Bacteria</taxon>
        <taxon>Pseudomonadati</taxon>
        <taxon>Planctomycetota</taxon>
        <taxon>Planctomycetia</taxon>
        <taxon>Kolteriales</taxon>
        <taxon>Kolteriaceae</taxon>
        <taxon>Kolteria</taxon>
    </lineage>
</organism>
<dbReference type="EMBL" id="CP036279">
    <property type="protein sequence ID" value="QDU60928.1"/>
    <property type="molecule type" value="Genomic_DNA"/>
</dbReference>
<protein>
    <submittedName>
        <fullName evidence="1">Uncharacterized protein</fullName>
    </submittedName>
</protein>
<reference evidence="1 2" key="1">
    <citation type="submission" date="2019-02" db="EMBL/GenBank/DDBJ databases">
        <title>Deep-cultivation of Planctomycetes and their phenomic and genomic characterization uncovers novel biology.</title>
        <authorList>
            <person name="Wiegand S."/>
            <person name="Jogler M."/>
            <person name="Boedeker C."/>
            <person name="Pinto D."/>
            <person name="Vollmers J."/>
            <person name="Rivas-Marin E."/>
            <person name="Kohn T."/>
            <person name="Peeters S.H."/>
            <person name="Heuer A."/>
            <person name="Rast P."/>
            <person name="Oberbeckmann S."/>
            <person name="Bunk B."/>
            <person name="Jeske O."/>
            <person name="Meyerdierks A."/>
            <person name="Storesund J.E."/>
            <person name="Kallscheuer N."/>
            <person name="Luecker S."/>
            <person name="Lage O.M."/>
            <person name="Pohl T."/>
            <person name="Merkel B.J."/>
            <person name="Hornburger P."/>
            <person name="Mueller R.-W."/>
            <person name="Bruemmer F."/>
            <person name="Labrenz M."/>
            <person name="Spormann A.M."/>
            <person name="Op den Camp H."/>
            <person name="Overmann J."/>
            <person name="Amann R."/>
            <person name="Jetten M.S.M."/>
            <person name="Mascher T."/>
            <person name="Medema M.H."/>
            <person name="Devos D.P."/>
            <person name="Kaster A.-K."/>
            <person name="Ovreas L."/>
            <person name="Rohde M."/>
            <person name="Galperin M.Y."/>
            <person name="Jogler C."/>
        </authorList>
    </citation>
    <scope>NUCLEOTIDE SEQUENCE [LARGE SCALE GENOMIC DNA]</scope>
    <source>
        <strain evidence="1 2">Pan216</strain>
    </source>
</reference>
<evidence type="ECO:0000313" key="1">
    <source>
        <dbReference type="EMBL" id="QDU60928.1"/>
    </source>
</evidence>
<sequence>MTMTNTPLKVIESFEENWKVAHKEVTKVWKLEDFLFEGVYIFKMVNDFDMYYRERVITGKEEFDPGMIDGYKHVIGRWLQIANHLENLVLQFERSGFEVSRAEEFRSTMREAEGILTPDDDFFSGGKLDAIKEVAIEEYKRGEFTEGLID</sequence>
<keyword evidence="2" id="KW-1185">Reference proteome</keyword>